<reference evidence="2 3" key="1">
    <citation type="submission" date="2022-05" db="EMBL/GenBank/DDBJ databases">
        <title>A multi-omics perspective on studying reproductive biology in Daphnia sinensis.</title>
        <authorList>
            <person name="Jia J."/>
        </authorList>
    </citation>
    <scope>NUCLEOTIDE SEQUENCE [LARGE SCALE GENOMIC DNA]</scope>
    <source>
        <strain evidence="2 3">WSL</strain>
    </source>
</reference>
<dbReference type="AlphaFoldDB" id="A0AAD5PY07"/>
<proteinExistence type="predicted"/>
<keyword evidence="1" id="KW-0812">Transmembrane</keyword>
<evidence type="ECO:0000256" key="1">
    <source>
        <dbReference type="SAM" id="Phobius"/>
    </source>
</evidence>
<feature type="transmembrane region" description="Helical" evidence="1">
    <location>
        <begin position="237"/>
        <end position="264"/>
    </location>
</feature>
<feature type="transmembrane region" description="Helical" evidence="1">
    <location>
        <begin position="276"/>
        <end position="293"/>
    </location>
</feature>
<name>A0AAD5PY07_9CRUS</name>
<organism evidence="2 3">
    <name type="scientific">Daphnia sinensis</name>
    <dbReference type="NCBI Taxonomy" id="1820382"/>
    <lineage>
        <taxon>Eukaryota</taxon>
        <taxon>Metazoa</taxon>
        <taxon>Ecdysozoa</taxon>
        <taxon>Arthropoda</taxon>
        <taxon>Crustacea</taxon>
        <taxon>Branchiopoda</taxon>
        <taxon>Diplostraca</taxon>
        <taxon>Cladocera</taxon>
        <taxon>Anomopoda</taxon>
        <taxon>Daphniidae</taxon>
        <taxon>Daphnia</taxon>
        <taxon>Daphnia similis group</taxon>
    </lineage>
</organism>
<accession>A0AAD5PY07</accession>
<keyword evidence="1" id="KW-0472">Membrane</keyword>
<keyword evidence="3" id="KW-1185">Reference proteome</keyword>
<sequence length="387" mass="44158">MNSFSRGHQFQFNKIAEVDTAKLKSVDLKLFGQLTYDDLREANISPTERQEIMDELKKQNIIDADGNLSSNYNGQKFEYSDCPAYENTVMRLVGCKLRAEIVRRHWLNCKDNSNRIEAINLLPLTPYRDILDDLIAAYVISDGVRVKEMDEGILKTKVNEITKKDHERECILDFLRIRQAIYETAWMIMQEAALDFIDNDIRNVKANAFESELCLLRLIGFDHVICMKDRQLSTRQVVLSSLFTPLVIIGGVASISAGAVLTIFSKLLPFRLGKDLLFMGGLSDIIYIFTTVLSNDRISFAGYAHQKIRSSIGKSNLVNQVKTLWKLSTPGKPGGNHYRPAFLIHMDSFHRRRERNGEADQHEICSALLQLKKISTNPRNEDENSVH</sequence>
<comment type="caution">
    <text evidence="2">The sequence shown here is derived from an EMBL/GenBank/DDBJ whole genome shotgun (WGS) entry which is preliminary data.</text>
</comment>
<protein>
    <submittedName>
        <fullName evidence="2">Uncharacterized protein</fullName>
    </submittedName>
</protein>
<keyword evidence="1" id="KW-1133">Transmembrane helix</keyword>
<dbReference type="Proteomes" id="UP000820818">
    <property type="component" value="Linkage Group LG3"/>
</dbReference>
<gene>
    <name evidence="2" type="ORF">GHT06_011543</name>
</gene>
<evidence type="ECO:0000313" key="2">
    <source>
        <dbReference type="EMBL" id="KAI9560594.1"/>
    </source>
</evidence>
<dbReference type="EMBL" id="WJBH02000003">
    <property type="protein sequence ID" value="KAI9560594.1"/>
    <property type="molecule type" value="Genomic_DNA"/>
</dbReference>
<evidence type="ECO:0000313" key="3">
    <source>
        <dbReference type="Proteomes" id="UP000820818"/>
    </source>
</evidence>